<dbReference type="InterPro" id="IPR017932">
    <property type="entry name" value="GATase_2_dom"/>
</dbReference>
<evidence type="ECO:0000313" key="2">
    <source>
        <dbReference type="EMBL" id="RVW35950.1"/>
    </source>
</evidence>
<name>A0A438DKF1_VITVI</name>
<accession>A0A438DKF1</accession>
<sequence length="152" mass="16789">MNLRTKLFVHHENAVISLGEVGVLPMDESKVVMKGRLGPGMMISVDLTSGQVCHHSFRPNLSGYLSIRPSLSLAISHSGHQSLFLEPREKTFSGRSNRHHKTFTAGNFSGDGFFLHRNERLEEISNFSQTIGARKPSTRVFPAGDCISRVGV</sequence>
<gene>
    <name evidence="2" type="primary">FdGOGAT_3</name>
    <name evidence="2" type="ORF">CK203_090576</name>
</gene>
<dbReference type="EMBL" id="QGNW01001588">
    <property type="protein sequence ID" value="RVW35950.1"/>
    <property type="molecule type" value="Genomic_DNA"/>
</dbReference>
<dbReference type="Pfam" id="PF00310">
    <property type="entry name" value="GATase_2"/>
    <property type="match status" value="1"/>
</dbReference>
<dbReference type="AlphaFoldDB" id="A0A438DKF1"/>
<dbReference type="InterPro" id="IPR029055">
    <property type="entry name" value="Ntn_hydrolases_N"/>
</dbReference>
<proteinExistence type="predicted"/>
<dbReference type="Gene3D" id="3.60.20.10">
    <property type="entry name" value="Glutamine Phosphoribosylpyrophosphate, subunit 1, domain 1"/>
    <property type="match status" value="1"/>
</dbReference>
<dbReference type="Proteomes" id="UP000288805">
    <property type="component" value="Unassembled WGS sequence"/>
</dbReference>
<protein>
    <submittedName>
        <fullName evidence="2">Ferredoxin-dependent glutamate synthase, chloroplastic</fullName>
    </submittedName>
</protein>
<comment type="caution">
    <text evidence="2">The sequence shown here is derived from an EMBL/GenBank/DDBJ whole genome shotgun (WGS) entry which is preliminary data.</text>
</comment>
<evidence type="ECO:0000259" key="1">
    <source>
        <dbReference type="Pfam" id="PF00310"/>
    </source>
</evidence>
<organism evidence="2 3">
    <name type="scientific">Vitis vinifera</name>
    <name type="common">Grape</name>
    <dbReference type="NCBI Taxonomy" id="29760"/>
    <lineage>
        <taxon>Eukaryota</taxon>
        <taxon>Viridiplantae</taxon>
        <taxon>Streptophyta</taxon>
        <taxon>Embryophyta</taxon>
        <taxon>Tracheophyta</taxon>
        <taxon>Spermatophyta</taxon>
        <taxon>Magnoliopsida</taxon>
        <taxon>eudicotyledons</taxon>
        <taxon>Gunneridae</taxon>
        <taxon>Pentapetalae</taxon>
        <taxon>rosids</taxon>
        <taxon>Vitales</taxon>
        <taxon>Vitaceae</taxon>
        <taxon>Viteae</taxon>
        <taxon>Vitis</taxon>
    </lineage>
</organism>
<feature type="domain" description="Glutamine amidotransferase type-2" evidence="1">
    <location>
        <begin position="7"/>
        <end position="55"/>
    </location>
</feature>
<reference evidence="2 3" key="1">
    <citation type="journal article" date="2018" name="PLoS Genet.">
        <title>Population sequencing reveals clonal diversity and ancestral inbreeding in the grapevine cultivar Chardonnay.</title>
        <authorList>
            <person name="Roach M.J."/>
            <person name="Johnson D.L."/>
            <person name="Bohlmann J."/>
            <person name="van Vuuren H.J."/>
            <person name="Jones S.J."/>
            <person name="Pretorius I.S."/>
            <person name="Schmidt S.A."/>
            <person name="Borneman A.R."/>
        </authorList>
    </citation>
    <scope>NUCLEOTIDE SEQUENCE [LARGE SCALE GENOMIC DNA]</scope>
    <source>
        <strain evidence="3">cv. Chardonnay</strain>
        <tissue evidence="2">Leaf</tissue>
    </source>
</reference>
<evidence type="ECO:0000313" key="3">
    <source>
        <dbReference type="Proteomes" id="UP000288805"/>
    </source>
</evidence>